<organism evidence="3 4">
    <name type="scientific">Hippocampus comes</name>
    <name type="common">Tiger tail seahorse</name>
    <dbReference type="NCBI Taxonomy" id="109280"/>
    <lineage>
        <taxon>Eukaryota</taxon>
        <taxon>Metazoa</taxon>
        <taxon>Chordata</taxon>
        <taxon>Craniata</taxon>
        <taxon>Vertebrata</taxon>
        <taxon>Euteleostomi</taxon>
        <taxon>Actinopterygii</taxon>
        <taxon>Neopterygii</taxon>
        <taxon>Teleostei</taxon>
        <taxon>Neoteleostei</taxon>
        <taxon>Acanthomorphata</taxon>
        <taxon>Syngnathiaria</taxon>
        <taxon>Syngnathiformes</taxon>
        <taxon>Syngnathoidei</taxon>
        <taxon>Syngnathidae</taxon>
        <taxon>Hippocampus</taxon>
    </lineage>
</organism>
<dbReference type="PANTHER" id="PTHR15197:SF0">
    <property type="entry name" value="COILIN"/>
    <property type="match status" value="1"/>
</dbReference>
<accession>A0A3Q2XLX1</accession>
<dbReference type="GO" id="GO:0030620">
    <property type="term" value="F:U2 snRNA binding"/>
    <property type="evidence" value="ECO:0007669"/>
    <property type="project" value="TreeGrafter"/>
</dbReference>
<dbReference type="InterPro" id="IPR031722">
    <property type="entry name" value="Coilin_N"/>
</dbReference>
<feature type="compositionally biased region" description="Polar residues" evidence="1">
    <location>
        <begin position="277"/>
        <end position="288"/>
    </location>
</feature>
<evidence type="ECO:0000313" key="4">
    <source>
        <dbReference type="Proteomes" id="UP000264820"/>
    </source>
</evidence>
<reference evidence="3" key="1">
    <citation type="submission" date="2025-08" db="UniProtKB">
        <authorList>
            <consortium name="Ensembl"/>
        </authorList>
    </citation>
    <scope>IDENTIFICATION</scope>
</reference>
<protein>
    <submittedName>
        <fullName evidence="3">Coilin</fullName>
    </submittedName>
</protein>
<dbReference type="STRING" id="109280.ENSHCOP00000005645"/>
<dbReference type="GO" id="GO:0030619">
    <property type="term" value="F:U1 snRNA binding"/>
    <property type="evidence" value="ECO:0007669"/>
    <property type="project" value="TreeGrafter"/>
</dbReference>
<dbReference type="GO" id="GO:0000387">
    <property type="term" value="P:spliceosomal snRNP assembly"/>
    <property type="evidence" value="ECO:0007669"/>
    <property type="project" value="TreeGrafter"/>
</dbReference>
<dbReference type="InterPro" id="IPR024822">
    <property type="entry name" value="Coilin"/>
</dbReference>
<dbReference type="Proteomes" id="UP000264820">
    <property type="component" value="Unplaced"/>
</dbReference>
<dbReference type="GO" id="GO:0015030">
    <property type="term" value="C:Cajal body"/>
    <property type="evidence" value="ECO:0007669"/>
    <property type="project" value="TreeGrafter"/>
</dbReference>
<keyword evidence="4" id="KW-1185">Reference proteome</keyword>
<feature type="domain" description="Coilin N-terminal" evidence="2">
    <location>
        <begin position="9"/>
        <end position="114"/>
    </location>
</feature>
<evidence type="ECO:0000259" key="2">
    <source>
        <dbReference type="Pfam" id="PF15862"/>
    </source>
</evidence>
<dbReference type="PANTHER" id="PTHR15197">
    <property type="entry name" value="COILIN P80"/>
    <property type="match status" value="1"/>
</dbReference>
<feature type="compositionally biased region" description="Basic and acidic residues" evidence="1">
    <location>
        <begin position="261"/>
        <end position="275"/>
    </location>
</feature>
<feature type="compositionally biased region" description="Polar residues" evidence="1">
    <location>
        <begin position="196"/>
        <end position="211"/>
    </location>
</feature>
<evidence type="ECO:0000313" key="3">
    <source>
        <dbReference type="Ensembl" id="ENSHCOP00000005645.1"/>
    </source>
</evidence>
<feature type="region of interest" description="Disordered" evidence="1">
    <location>
        <begin position="169"/>
        <end position="304"/>
    </location>
</feature>
<name>A0A3Q2XLX1_HIPCM</name>
<reference evidence="3" key="2">
    <citation type="submission" date="2025-09" db="UniProtKB">
        <authorList>
            <consortium name="Ensembl"/>
        </authorList>
    </citation>
    <scope>IDENTIFICATION</scope>
</reference>
<dbReference type="Ensembl" id="ENSHCOT00000005016.1">
    <property type="protein sequence ID" value="ENSHCOP00000005645.1"/>
    <property type="gene ID" value="ENSHCOG00000007341.1"/>
</dbReference>
<evidence type="ECO:0000256" key="1">
    <source>
        <dbReference type="SAM" id="MobiDB-lite"/>
    </source>
</evidence>
<dbReference type="Pfam" id="PF15862">
    <property type="entry name" value="Coilin_N"/>
    <property type="match status" value="1"/>
</dbReference>
<sequence length="480" mass="53937">MAAHCSNHIRVRLHFDYPPPAVVDCRMCWLLVDLNTCRMVSDLESIIRDKFEFSRQSIINLFIDDCYLLHTESIYVVRDNDRLRVKVDCVSHLNGKLSENCKSRQRLNKPNLSGEKVTCVEWMGKKRKKNCEEILEVDINKRPLLEEHNDLKNKRLKKKRQKVEGNGLIATDHPAFSLPPNHKDQPNSKVKKIPRQSKSQNTQSPSYNRNGCVQDDAPNATGPSLLAKVSSASKIPSRTLPAKKCSPSSSDTDSSDEDDTVDPKPKNKDSTDAKLRLNQNSSHKQLNCAQKKHSSASVTPSDQIATSQESCDINGFGDLANPQPSQQQSLSVSRDHQYFVFHEFDNVIIFHVQLGPLKCTGIGEISFVSLFTSQDYSAMPLLAAPPQVGQKIAFKVNSFFSLHELNGIISFSKGKIVSFDPTTKQIERELLSTVQAPSEPGKFDLVYQNPDGSETVEYALSRGSRVTERWESLLEPRLMI</sequence>
<feature type="compositionally biased region" description="Polar residues" evidence="1">
    <location>
        <begin position="295"/>
        <end position="304"/>
    </location>
</feature>
<proteinExistence type="predicted"/>
<dbReference type="GeneTree" id="ENSGT00390000004832"/>
<dbReference type="AlphaFoldDB" id="A0A3Q2XLX1"/>